<keyword evidence="2" id="KW-1185">Reference proteome</keyword>
<reference evidence="1 2" key="1">
    <citation type="submission" date="2014-04" db="EMBL/GenBank/DDBJ databases">
        <authorList>
            <consortium name="DOE Joint Genome Institute"/>
            <person name="Kuo A."/>
            <person name="Kohler A."/>
            <person name="Jargeat P."/>
            <person name="Nagy L.G."/>
            <person name="Floudas D."/>
            <person name="Copeland A."/>
            <person name="Barry K.W."/>
            <person name="Cichocki N."/>
            <person name="Veneault-Fourrey C."/>
            <person name="LaButti K."/>
            <person name="Lindquist E.A."/>
            <person name="Lipzen A."/>
            <person name="Lundell T."/>
            <person name="Morin E."/>
            <person name="Murat C."/>
            <person name="Sun H."/>
            <person name="Tunlid A."/>
            <person name="Henrissat B."/>
            <person name="Grigoriev I.V."/>
            <person name="Hibbett D.S."/>
            <person name="Martin F."/>
            <person name="Nordberg H.P."/>
            <person name="Cantor M.N."/>
            <person name="Hua S.X."/>
        </authorList>
    </citation>
    <scope>NUCLEOTIDE SEQUENCE [LARGE SCALE GENOMIC DNA]</scope>
    <source>
        <strain evidence="1 2">Ve08.2h10</strain>
    </source>
</reference>
<organism evidence="1 2">
    <name type="scientific">Paxillus rubicundulus Ve08.2h10</name>
    <dbReference type="NCBI Taxonomy" id="930991"/>
    <lineage>
        <taxon>Eukaryota</taxon>
        <taxon>Fungi</taxon>
        <taxon>Dikarya</taxon>
        <taxon>Basidiomycota</taxon>
        <taxon>Agaricomycotina</taxon>
        <taxon>Agaricomycetes</taxon>
        <taxon>Agaricomycetidae</taxon>
        <taxon>Boletales</taxon>
        <taxon>Paxilineae</taxon>
        <taxon>Paxillaceae</taxon>
        <taxon>Paxillus</taxon>
    </lineage>
</organism>
<evidence type="ECO:0000313" key="2">
    <source>
        <dbReference type="Proteomes" id="UP000054538"/>
    </source>
</evidence>
<evidence type="ECO:0008006" key="3">
    <source>
        <dbReference type="Google" id="ProtNLM"/>
    </source>
</evidence>
<dbReference type="Proteomes" id="UP000054538">
    <property type="component" value="Unassembled WGS sequence"/>
</dbReference>
<sequence>FLKLASSLPQCHISLIVWLCTAHIALNKHLHCIKKSASPLCPSCDKIETVEHYLTICPQYIHEHHVLSITLRRSVSSVPFLLTQPKEINLLIAYINSSGCMKETFGH</sequence>
<dbReference type="OrthoDB" id="2650954at2759"/>
<feature type="non-terminal residue" evidence="1">
    <location>
        <position position="107"/>
    </location>
</feature>
<dbReference type="EMBL" id="KN825338">
    <property type="protein sequence ID" value="KIK91872.1"/>
    <property type="molecule type" value="Genomic_DNA"/>
</dbReference>
<proteinExistence type="predicted"/>
<name>A0A0D0D5F8_9AGAM</name>
<feature type="non-terminal residue" evidence="1">
    <location>
        <position position="1"/>
    </location>
</feature>
<dbReference type="STRING" id="930991.A0A0D0D5F8"/>
<protein>
    <recommendedName>
        <fullName evidence="3">Reverse transcriptase zinc-binding domain-containing protein</fullName>
    </recommendedName>
</protein>
<reference evidence="2" key="2">
    <citation type="submission" date="2015-01" db="EMBL/GenBank/DDBJ databases">
        <title>Evolutionary Origins and Diversification of the Mycorrhizal Mutualists.</title>
        <authorList>
            <consortium name="DOE Joint Genome Institute"/>
            <consortium name="Mycorrhizal Genomics Consortium"/>
            <person name="Kohler A."/>
            <person name="Kuo A."/>
            <person name="Nagy L.G."/>
            <person name="Floudas D."/>
            <person name="Copeland A."/>
            <person name="Barry K.W."/>
            <person name="Cichocki N."/>
            <person name="Veneault-Fourrey C."/>
            <person name="LaButti K."/>
            <person name="Lindquist E.A."/>
            <person name="Lipzen A."/>
            <person name="Lundell T."/>
            <person name="Morin E."/>
            <person name="Murat C."/>
            <person name="Riley R."/>
            <person name="Ohm R."/>
            <person name="Sun H."/>
            <person name="Tunlid A."/>
            <person name="Henrissat B."/>
            <person name="Grigoriev I.V."/>
            <person name="Hibbett D.S."/>
            <person name="Martin F."/>
        </authorList>
    </citation>
    <scope>NUCLEOTIDE SEQUENCE [LARGE SCALE GENOMIC DNA]</scope>
    <source>
        <strain evidence="2">Ve08.2h10</strain>
    </source>
</reference>
<evidence type="ECO:0000313" key="1">
    <source>
        <dbReference type="EMBL" id="KIK91872.1"/>
    </source>
</evidence>
<dbReference type="HOGENOM" id="CLU_146165_0_0_1"/>
<accession>A0A0D0D5F8</accession>
<gene>
    <name evidence="1" type="ORF">PAXRUDRAFT_108952</name>
</gene>
<dbReference type="InParanoid" id="A0A0D0D5F8"/>
<dbReference type="AlphaFoldDB" id="A0A0D0D5F8"/>